<sequence>MDRGMVWLLFDGKLRAAQQGTSVTVESAEELRTFSAFDGKDLIVWAPCPILGNLKVAWRD</sequence>
<organism evidence="1 2">
    <name type="scientific">Dyella japonica DSM 16301</name>
    <dbReference type="NCBI Taxonomy" id="1440762"/>
    <lineage>
        <taxon>Bacteria</taxon>
        <taxon>Pseudomonadati</taxon>
        <taxon>Pseudomonadota</taxon>
        <taxon>Gammaproteobacteria</taxon>
        <taxon>Lysobacterales</taxon>
        <taxon>Rhodanobacteraceae</taxon>
        <taxon>Dyella</taxon>
    </lineage>
</organism>
<accession>A0A0G9H506</accession>
<dbReference type="EMBL" id="JPLA01000015">
    <property type="protein sequence ID" value="KLD64581.1"/>
    <property type="molecule type" value="Genomic_DNA"/>
</dbReference>
<gene>
    <name evidence="1" type="ORF">Y882_06865</name>
</gene>
<evidence type="ECO:0000313" key="1">
    <source>
        <dbReference type="EMBL" id="KLD64581.1"/>
    </source>
</evidence>
<comment type="caution">
    <text evidence="1">The sequence shown here is derived from an EMBL/GenBank/DDBJ whole genome shotgun (WGS) entry which is preliminary data.</text>
</comment>
<reference evidence="1 2" key="1">
    <citation type="journal article" date="2015" name="Antonie Van Leeuwenhoek">
        <title>A phylogenomic and molecular marker based taxonomic framework for the order Xanthomonadales: proposal to transfer the families Algiphilaceae and Solimonadaceae to the order Nevskiales ord. nov. and to create a new family within the order Xanthomonadales, the family Rhodanobacteraceae fam. nov., containing the genus Rhodanobacter and its closest relatives.</title>
        <authorList>
            <person name="Naushad S."/>
            <person name="Adeolu M."/>
            <person name="Wong S."/>
            <person name="Sohail M."/>
            <person name="Schellhorn H.E."/>
            <person name="Gupta R.S."/>
        </authorList>
    </citation>
    <scope>NUCLEOTIDE SEQUENCE [LARGE SCALE GENOMIC DNA]</scope>
    <source>
        <strain evidence="1 2">DSM 16301</strain>
    </source>
</reference>
<dbReference type="PATRIC" id="fig|1440762.4.peg.737"/>
<name>A0A0G9H506_9GAMM</name>
<dbReference type="AlphaFoldDB" id="A0A0G9H506"/>
<dbReference type="Proteomes" id="UP000035481">
    <property type="component" value="Unassembled WGS sequence"/>
</dbReference>
<protein>
    <submittedName>
        <fullName evidence="1">Uncharacterized protein</fullName>
    </submittedName>
</protein>
<proteinExistence type="predicted"/>
<evidence type="ECO:0000313" key="2">
    <source>
        <dbReference type="Proteomes" id="UP000035481"/>
    </source>
</evidence>